<comment type="caution">
    <text evidence="5">The sequence shown here is derived from an EMBL/GenBank/DDBJ whole genome shotgun (WGS) entry which is preliminary data.</text>
</comment>
<name>A0ABQ8YBS4_9EUKA</name>
<protein>
    <submittedName>
        <fullName evidence="5">Bridging integrator 3</fullName>
    </submittedName>
</protein>
<keyword evidence="2" id="KW-0963">Cytoplasm</keyword>
<sequence>MKNVLIRNVESFIQTIKSDGTVDVEFDEKLAKYKEIEIKTIEYLNTFRQFIQVIENFENLSKSFSQSVSEFSNNTEVLVEEPTTVLSSSLNTLSIGVKTEVKTIKKEILNPLQLRTKKMRETNKLIKQRKKTLLQYDHARRNYNKAKNKKKPDQVKVEQTKIKKIEAESAYFNMNKKCKDTFDDFIRSTTEPVENCSKHFLESYEKILQQLVPKNN</sequence>
<dbReference type="EMBL" id="JAOAOG010000182">
    <property type="protein sequence ID" value="KAJ6242026.1"/>
    <property type="molecule type" value="Genomic_DNA"/>
</dbReference>
<dbReference type="PANTHER" id="PTHR47174">
    <property type="entry name" value="BRIDGING INTEGRATOR 3"/>
    <property type="match status" value="1"/>
</dbReference>
<dbReference type="InterPro" id="IPR004148">
    <property type="entry name" value="BAR_dom"/>
</dbReference>
<dbReference type="SUPFAM" id="SSF103657">
    <property type="entry name" value="BAR/IMD domain-like"/>
    <property type="match status" value="1"/>
</dbReference>
<accession>A0ABQ8YBS4</accession>
<evidence type="ECO:0000313" key="6">
    <source>
        <dbReference type="Proteomes" id="UP001150062"/>
    </source>
</evidence>
<dbReference type="Proteomes" id="UP001150062">
    <property type="component" value="Unassembled WGS sequence"/>
</dbReference>
<proteinExistence type="predicted"/>
<evidence type="ECO:0000256" key="3">
    <source>
        <dbReference type="ARBA" id="ARBA00023212"/>
    </source>
</evidence>
<evidence type="ECO:0000313" key="5">
    <source>
        <dbReference type="EMBL" id="KAJ6242026.1"/>
    </source>
</evidence>
<dbReference type="PANTHER" id="PTHR47174:SF3">
    <property type="entry name" value="BRIDGING INTEGRATOR 3"/>
    <property type="match status" value="1"/>
</dbReference>
<comment type="subcellular location">
    <subcellularLocation>
        <location evidence="1">Cytoplasm</location>
        <location evidence="1">Cytoskeleton</location>
    </subcellularLocation>
</comment>
<keyword evidence="3" id="KW-0206">Cytoskeleton</keyword>
<dbReference type="InterPro" id="IPR027267">
    <property type="entry name" value="AH/BAR_dom_sf"/>
</dbReference>
<evidence type="ECO:0000256" key="1">
    <source>
        <dbReference type="ARBA" id="ARBA00004245"/>
    </source>
</evidence>
<dbReference type="InterPro" id="IPR046982">
    <property type="entry name" value="BIN3/RVS161-like"/>
</dbReference>
<reference evidence="5" key="1">
    <citation type="submission" date="2022-08" db="EMBL/GenBank/DDBJ databases">
        <title>Novel sulfate-reducing endosymbionts in the free-living metamonad Anaeramoeba.</title>
        <authorList>
            <person name="Jerlstrom-Hultqvist J."/>
            <person name="Cepicka I."/>
            <person name="Gallot-Lavallee L."/>
            <person name="Salas-Leiva D."/>
            <person name="Curtis B.A."/>
            <person name="Zahonova K."/>
            <person name="Pipaliya S."/>
            <person name="Dacks J."/>
            <person name="Roger A.J."/>
        </authorList>
    </citation>
    <scope>NUCLEOTIDE SEQUENCE</scope>
    <source>
        <strain evidence="5">Schooner1</strain>
    </source>
</reference>
<dbReference type="Pfam" id="PF03114">
    <property type="entry name" value="BAR"/>
    <property type="match status" value="1"/>
</dbReference>
<dbReference type="Gene3D" id="1.20.1270.60">
    <property type="entry name" value="Arfaptin homology (AH) domain/BAR domain"/>
    <property type="match status" value="1"/>
</dbReference>
<feature type="domain" description="BAR" evidence="4">
    <location>
        <begin position="11"/>
        <end position="216"/>
    </location>
</feature>
<keyword evidence="6" id="KW-1185">Reference proteome</keyword>
<dbReference type="PROSITE" id="PS51021">
    <property type="entry name" value="BAR"/>
    <property type="match status" value="1"/>
</dbReference>
<evidence type="ECO:0000256" key="2">
    <source>
        <dbReference type="ARBA" id="ARBA00022490"/>
    </source>
</evidence>
<gene>
    <name evidence="5" type="ORF">M0813_22798</name>
</gene>
<evidence type="ECO:0000259" key="4">
    <source>
        <dbReference type="PROSITE" id="PS51021"/>
    </source>
</evidence>
<organism evidence="5 6">
    <name type="scientific">Anaeramoeba flamelloides</name>
    <dbReference type="NCBI Taxonomy" id="1746091"/>
    <lineage>
        <taxon>Eukaryota</taxon>
        <taxon>Metamonada</taxon>
        <taxon>Anaeramoebidae</taxon>
        <taxon>Anaeramoeba</taxon>
    </lineage>
</organism>